<evidence type="ECO:0000313" key="2">
    <source>
        <dbReference type="Proteomes" id="UP000297739"/>
    </source>
</evidence>
<reference evidence="1 2" key="1">
    <citation type="submission" date="2019-04" db="EMBL/GenBank/DDBJ databases">
        <authorList>
            <person name="Feng G."/>
            <person name="Zhang J."/>
            <person name="Zhu H."/>
        </authorList>
    </citation>
    <scope>NUCLEOTIDE SEQUENCE [LARGE SCALE GENOMIC DNA]</scope>
    <source>
        <strain evidence="1 2">JCM 17223</strain>
    </source>
</reference>
<sequence length="124" mass="14291">MKKAIQNSLRKALVLDADMSYALYKYELEEHIDYWKAGMRRDGDEFLFVVTENRGNVAMLLMTPKNELFINEQAREQLRLRWHTKGVYENNMKLFLPLMAEQLAAGEVAVTGVKTVQPPSDPLS</sequence>
<comment type="caution">
    <text evidence="1">The sequence shown here is derived from an EMBL/GenBank/DDBJ whole genome shotgun (WGS) entry which is preliminary data.</text>
</comment>
<name>A0A4Z0PGE7_9BACT</name>
<dbReference type="Proteomes" id="UP000297739">
    <property type="component" value="Unassembled WGS sequence"/>
</dbReference>
<evidence type="ECO:0000313" key="1">
    <source>
        <dbReference type="EMBL" id="TGE14204.1"/>
    </source>
</evidence>
<accession>A0A4Z0PGE7</accession>
<organism evidence="1 2">
    <name type="scientific">Hymenobacter elongatus</name>
    <dbReference type="NCBI Taxonomy" id="877208"/>
    <lineage>
        <taxon>Bacteria</taxon>
        <taxon>Pseudomonadati</taxon>
        <taxon>Bacteroidota</taxon>
        <taxon>Cytophagia</taxon>
        <taxon>Cytophagales</taxon>
        <taxon>Hymenobacteraceae</taxon>
        <taxon>Hymenobacter</taxon>
    </lineage>
</organism>
<dbReference type="RefSeq" id="WP_135499007.1">
    <property type="nucleotide sequence ID" value="NZ_SRLD01000039.1"/>
</dbReference>
<dbReference type="AlphaFoldDB" id="A0A4Z0PGE7"/>
<dbReference type="EMBL" id="SRLD01000039">
    <property type="protein sequence ID" value="TGE14204.1"/>
    <property type="molecule type" value="Genomic_DNA"/>
</dbReference>
<proteinExistence type="predicted"/>
<protein>
    <submittedName>
        <fullName evidence="1">Uncharacterized protein</fullName>
    </submittedName>
</protein>
<keyword evidence="2" id="KW-1185">Reference proteome</keyword>
<gene>
    <name evidence="1" type="ORF">E5J99_16945</name>
</gene>
<dbReference type="OrthoDB" id="884795at2"/>